<name>A0AAV4STF5_CAEEX</name>
<sequence length="69" mass="8256">MFFLSKRRKGDLYKLAIELGVREISEMEMIEIKTIITMSESYEEDSDFVKGLLEMFISSRLEEERKQKE</sequence>
<dbReference type="AlphaFoldDB" id="A0AAV4STF5"/>
<proteinExistence type="predicted"/>
<comment type="caution">
    <text evidence="1">The sequence shown here is derived from an EMBL/GenBank/DDBJ whole genome shotgun (WGS) entry which is preliminary data.</text>
</comment>
<protein>
    <submittedName>
        <fullName evidence="1">Uncharacterized protein</fullName>
    </submittedName>
</protein>
<accession>A0AAV4STF5</accession>
<gene>
    <name evidence="1" type="ORF">CEXT_486601</name>
</gene>
<evidence type="ECO:0000313" key="1">
    <source>
        <dbReference type="EMBL" id="GIY36221.1"/>
    </source>
</evidence>
<dbReference type="Proteomes" id="UP001054945">
    <property type="component" value="Unassembled WGS sequence"/>
</dbReference>
<dbReference type="EMBL" id="BPLR01010020">
    <property type="protein sequence ID" value="GIY36221.1"/>
    <property type="molecule type" value="Genomic_DNA"/>
</dbReference>
<organism evidence="1 2">
    <name type="scientific">Caerostris extrusa</name>
    <name type="common">Bark spider</name>
    <name type="synonym">Caerostris bankana</name>
    <dbReference type="NCBI Taxonomy" id="172846"/>
    <lineage>
        <taxon>Eukaryota</taxon>
        <taxon>Metazoa</taxon>
        <taxon>Ecdysozoa</taxon>
        <taxon>Arthropoda</taxon>
        <taxon>Chelicerata</taxon>
        <taxon>Arachnida</taxon>
        <taxon>Araneae</taxon>
        <taxon>Araneomorphae</taxon>
        <taxon>Entelegynae</taxon>
        <taxon>Araneoidea</taxon>
        <taxon>Araneidae</taxon>
        <taxon>Caerostris</taxon>
    </lineage>
</organism>
<keyword evidence="2" id="KW-1185">Reference proteome</keyword>
<reference evidence="1 2" key="1">
    <citation type="submission" date="2021-06" db="EMBL/GenBank/DDBJ databases">
        <title>Caerostris extrusa draft genome.</title>
        <authorList>
            <person name="Kono N."/>
            <person name="Arakawa K."/>
        </authorList>
    </citation>
    <scope>NUCLEOTIDE SEQUENCE [LARGE SCALE GENOMIC DNA]</scope>
</reference>
<evidence type="ECO:0000313" key="2">
    <source>
        <dbReference type="Proteomes" id="UP001054945"/>
    </source>
</evidence>